<comment type="caution">
    <text evidence="2">The sequence shown here is derived from an EMBL/GenBank/DDBJ whole genome shotgun (WGS) entry which is preliminary data.</text>
</comment>
<dbReference type="EMBL" id="LWMW01000147">
    <property type="protein sequence ID" value="KZX14780.1"/>
    <property type="molecule type" value="Genomic_DNA"/>
</dbReference>
<feature type="transmembrane region" description="Helical" evidence="1">
    <location>
        <begin position="205"/>
        <end position="226"/>
    </location>
</feature>
<accession>A0A166CR38</accession>
<feature type="transmembrane region" description="Helical" evidence="1">
    <location>
        <begin position="129"/>
        <end position="150"/>
    </location>
</feature>
<feature type="transmembrane region" description="Helical" evidence="1">
    <location>
        <begin position="262"/>
        <end position="284"/>
    </location>
</feature>
<dbReference type="PATRIC" id="fig|47311.3.peg.2076"/>
<dbReference type="PANTHER" id="PTHR37308">
    <property type="entry name" value="INTEGRAL MEMBRANE PROTEIN"/>
    <property type="match status" value="1"/>
</dbReference>
<dbReference type="InterPro" id="IPR007163">
    <property type="entry name" value="VCA0040-like"/>
</dbReference>
<name>A0A166CR38_9EURY</name>
<evidence type="ECO:0000313" key="2">
    <source>
        <dbReference type="EMBL" id="KZX14780.1"/>
    </source>
</evidence>
<dbReference type="STRING" id="47311.MBCUT_19080"/>
<dbReference type="AlphaFoldDB" id="A0A166CR38"/>
<dbReference type="Proteomes" id="UP000077275">
    <property type="component" value="Unassembled WGS sequence"/>
</dbReference>
<keyword evidence="1" id="KW-1133">Transmembrane helix</keyword>
<keyword evidence="1" id="KW-0472">Membrane</keyword>
<sequence>MKINFMESFLIFIRGLFMGSADIIPGVSGGTIALITGIYERLVHSIGKINFTFIKPLLKGNFSEFKMKLLEEIDFGLFIPLFLGIGIAMISFARLIEYAMNYYPAYTFAFFLGLILASAYVLYAHLEKFSIKLIIVSIVGFILAFIFVGLNPISATHTLPILFFSGMIAICAMILPGISGAFVLLLLGQYKYMLNALNTMNFTEIIVFILGAVIGILGFSKILDYFLQKHEQITITFLIGVMLGTLRLPYDNIVNNLRVGSFGIPFEIICILFVLLGFILIVILEKKFKFVKD</sequence>
<keyword evidence="3" id="KW-1185">Reference proteome</keyword>
<evidence type="ECO:0008006" key="4">
    <source>
        <dbReference type="Google" id="ProtNLM"/>
    </source>
</evidence>
<feature type="transmembrane region" description="Helical" evidence="1">
    <location>
        <begin position="75"/>
        <end position="96"/>
    </location>
</feature>
<feature type="transmembrane region" description="Helical" evidence="1">
    <location>
        <begin position="103"/>
        <end position="123"/>
    </location>
</feature>
<proteinExistence type="predicted"/>
<dbReference type="Pfam" id="PF04018">
    <property type="entry name" value="VCA0040-like"/>
    <property type="match status" value="1"/>
</dbReference>
<feature type="transmembrane region" description="Helical" evidence="1">
    <location>
        <begin position="162"/>
        <end position="185"/>
    </location>
</feature>
<dbReference type="PANTHER" id="PTHR37308:SF1">
    <property type="entry name" value="POLYPRENYL-PHOSPHATE TRANSPORTER"/>
    <property type="match status" value="1"/>
</dbReference>
<evidence type="ECO:0000313" key="3">
    <source>
        <dbReference type="Proteomes" id="UP000077275"/>
    </source>
</evidence>
<protein>
    <recommendedName>
        <fullName evidence="4">DUF368 domain-containing protein</fullName>
    </recommendedName>
</protein>
<feature type="transmembrane region" description="Helical" evidence="1">
    <location>
        <begin position="12"/>
        <end position="39"/>
    </location>
</feature>
<keyword evidence="1" id="KW-0812">Transmembrane</keyword>
<organism evidence="2 3">
    <name type="scientific">Methanobrevibacter cuticularis</name>
    <dbReference type="NCBI Taxonomy" id="47311"/>
    <lineage>
        <taxon>Archaea</taxon>
        <taxon>Methanobacteriati</taxon>
        <taxon>Methanobacteriota</taxon>
        <taxon>Methanomada group</taxon>
        <taxon>Methanobacteria</taxon>
        <taxon>Methanobacteriales</taxon>
        <taxon>Methanobacteriaceae</taxon>
        <taxon>Methanobrevibacter</taxon>
    </lineage>
</organism>
<gene>
    <name evidence="2" type="ORF">MBCUT_19080</name>
</gene>
<feature type="transmembrane region" description="Helical" evidence="1">
    <location>
        <begin position="233"/>
        <end position="250"/>
    </location>
</feature>
<evidence type="ECO:0000256" key="1">
    <source>
        <dbReference type="SAM" id="Phobius"/>
    </source>
</evidence>
<reference evidence="2 3" key="1">
    <citation type="submission" date="2016-04" db="EMBL/GenBank/DDBJ databases">
        <title>Genome sequence of Methanobrevibacter cuticularis DSM 11139.</title>
        <authorList>
            <person name="Poehlein A."/>
            <person name="Seedorf H."/>
            <person name="Daniel R."/>
        </authorList>
    </citation>
    <scope>NUCLEOTIDE SEQUENCE [LARGE SCALE GENOMIC DNA]</scope>
    <source>
        <strain evidence="2 3">DSM 11139</strain>
    </source>
</reference>